<dbReference type="Pfam" id="PF03109">
    <property type="entry name" value="ABC1"/>
    <property type="match status" value="1"/>
</dbReference>
<dbReference type="InterPro" id="IPR004147">
    <property type="entry name" value="ABC1_dom"/>
</dbReference>
<evidence type="ECO:0000256" key="1">
    <source>
        <dbReference type="ARBA" id="ARBA00009670"/>
    </source>
</evidence>
<feature type="transmembrane region" description="Helical" evidence="2">
    <location>
        <begin position="6"/>
        <end position="26"/>
    </location>
</feature>
<keyword evidence="2" id="KW-0812">Transmembrane</keyword>
<dbReference type="PANTHER" id="PTHR10566:SF113">
    <property type="entry name" value="PROTEIN ACTIVITY OF BC1 COMPLEX KINASE 7, CHLOROPLASTIC"/>
    <property type="match status" value="1"/>
</dbReference>
<dbReference type="CDD" id="cd05121">
    <property type="entry name" value="ABC1_ADCK3-like"/>
    <property type="match status" value="1"/>
</dbReference>
<keyword evidence="4" id="KW-0418">Kinase</keyword>
<proteinExistence type="inferred from homology"/>
<gene>
    <name evidence="4" type="ORF">ACFOU2_19985</name>
</gene>
<comment type="caution">
    <text evidence="4">The sequence shown here is derived from an EMBL/GenBank/DDBJ whole genome shotgun (WGS) entry which is preliminary data.</text>
</comment>
<dbReference type="InterPro" id="IPR050154">
    <property type="entry name" value="UbiB_kinase"/>
</dbReference>
<keyword evidence="2" id="KW-1133">Transmembrane helix</keyword>
<feature type="transmembrane region" description="Helical" evidence="2">
    <location>
        <begin position="477"/>
        <end position="495"/>
    </location>
</feature>
<feature type="transmembrane region" description="Helical" evidence="2">
    <location>
        <begin position="501"/>
        <end position="520"/>
    </location>
</feature>
<dbReference type="EMBL" id="JBHRZT010000072">
    <property type="protein sequence ID" value="MFC3885626.1"/>
    <property type="molecule type" value="Genomic_DNA"/>
</dbReference>
<keyword evidence="2" id="KW-0472">Membrane</keyword>
<dbReference type="PROSITE" id="PS50011">
    <property type="entry name" value="PROTEIN_KINASE_DOM"/>
    <property type="match status" value="1"/>
</dbReference>
<protein>
    <submittedName>
        <fullName evidence="4">ABC1 kinase family protein</fullName>
    </submittedName>
</protein>
<evidence type="ECO:0000313" key="4">
    <source>
        <dbReference type="EMBL" id="MFC3885626.1"/>
    </source>
</evidence>
<dbReference type="InterPro" id="IPR000719">
    <property type="entry name" value="Prot_kinase_dom"/>
</dbReference>
<comment type="similarity">
    <text evidence="1">Belongs to the protein kinase superfamily. ADCK protein kinase family.</text>
</comment>
<feature type="domain" description="Protein kinase" evidence="3">
    <location>
        <begin position="113"/>
        <end position="480"/>
    </location>
</feature>
<reference evidence="5" key="1">
    <citation type="journal article" date="2019" name="Int. J. Syst. Evol. Microbiol.">
        <title>The Global Catalogue of Microorganisms (GCM) 10K type strain sequencing project: providing services to taxonomists for standard genome sequencing and annotation.</title>
        <authorList>
            <consortium name="The Broad Institute Genomics Platform"/>
            <consortium name="The Broad Institute Genome Sequencing Center for Infectious Disease"/>
            <person name="Wu L."/>
            <person name="Ma J."/>
        </authorList>
    </citation>
    <scope>NUCLEOTIDE SEQUENCE [LARGE SCALE GENOMIC DNA]</scope>
    <source>
        <strain evidence="5">CCUG 61889</strain>
    </source>
</reference>
<organism evidence="4 5">
    <name type="scientific">Bacillus songklensis</name>
    <dbReference type="NCBI Taxonomy" id="1069116"/>
    <lineage>
        <taxon>Bacteria</taxon>
        <taxon>Bacillati</taxon>
        <taxon>Bacillota</taxon>
        <taxon>Bacilli</taxon>
        <taxon>Bacillales</taxon>
        <taxon>Bacillaceae</taxon>
        <taxon>Bacillus</taxon>
    </lineage>
</organism>
<keyword evidence="5" id="KW-1185">Reference proteome</keyword>
<dbReference type="InterPro" id="IPR011009">
    <property type="entry name" value="Kinase-like_dom_sf"/>
</dbReference>
<sequence>MKQNRWYRIITVVWMALGFFLQIYWYQKQRKTEAEWNELWKKIAREFKRKMYELEGLLIKVGQLLSVRGDLLPECFIEEMKELVDQVPPSSWEDIQKELEAEWGDSFNERLRSIETTPIASASIGEVYKGVLQDGTVVAIKVRRPGIHHIIKADFQALAIIMWCGKTFSPAARKMINFTQLYREIRQVIERELDFRQEMNTAVSFKKRFEQYDYVSIPGMFPEYCTSKVLVMEWVEAVHLIEAPAALDRKDLAQKLLGIFLPQWLGEGKFHADPHAGNVMVNQEGKIILLDFGMVGEITKRDAEALQQLIEGIVLKNYPKVIQCFSRLGFLLPSADVKEMEQLLAEVLTIDMSELKEMDMLALEKEINEIVRSLSIQVPTRFVFLGRSAATVQGIIQSLLPDEDMLELGKPVFIEWLERNGGSKWKLFSQWVFALPFVQAVQEIPELLQEPRRLREWKQEEQKRQFHFERYESSKKYAFLLGLFNGCFAYIGIILEYRLLFRFSLSLFGAALLWYAWGAWNQRKWLKKLYKS</sequence>
<evidence type="ECO:0000259" key="3">
    <source>
        <dbReference type="PROSITE" id="PS50011"/>
    </source>
</evidence>
<name>A0ABV8B5Q3_9BACI</name>
<dbReference type="Proteomes" id="UP001595752">
    <property type="component" value="Unassembled WGS sequence"/>
</dbReference>
<evidence type="ECO:0000313" key="5">
    <source>
        <dbReference type="Proteomes" id="UP001595752"/>
    </source>
</evidence>
<accession>A0ABV8B5Q3</accession>
<dbReference type="SUPFAM" id="SSF56112">
    <property type="entry name" value="Protein kinase-like (PK-like)"/>
    <property type="match status" value="1"/>
</dbReference>
<dbReference type="PANTHER" id="PTHR10566">
    <property type="entry name" value="CHAPERONE-ACTIVITY OF BC1 COMPLEX CABC1 -RELATED"/>
    <property type="match status" value="1"/>
</dbReference>
<evidence type="ECO:0000256" key="2">
    <source>
        <dbReference type="SAM" id="Phobius"/>
    </source>
</evidence>
<dbReference type="GO" id="GO:0016301">
    <property type="term" value="F:kinase activity"/>
    <property type="evidence" value="ECO:0007669"/>
    <property type="project" value="UniProtKB-KW"/>
</dbReference>
<dbReference type="RefSeq" id="WP_377918028.1">
    <property type="nucleotide sequence ID" value="NZ_JBHRZT010000072.1"/>
</dbReference>
<keyword evidence="4" id="KW-0808">Transferase</keyword>